<gene>
    <name evidence="1" type="ORF">CLV71_111299</name>
</gene>
<sequence length="61" mass="6229">MTVTAGEGERPAFGAVAGGHVVMELRITVRRLAGRNDSLPLSGDEHSTLTVAVAQAEGTPA</sequence>
<dbReference type="EMBL" id="SOCP01000011">
    <property type="protein sequence ID" value="TDV46340.1"/>
    <property type="molecule type" value="Genomic_DNA"/>
</dbReference>
<protein>
    <submittedName>
        <fullName evidence="1">Uncharacterized protein</fullName>
    </submittedName>
</protein>
<evidence type="ECO:0000313" key="2">
    <source>
        <dbReference type="Proteomes" id="UP000294927"/>
    </source>
</evidence>
<keyword evidence="2" id="KW-1185">Reference proteome</keyword>
<dbReference type="AlphaFoldDB" id="A0A4R7VBC3"/>
<comment type="caution">
    <text evidence="1">The sequence shown here is derived from an EMBL/GenBank/DDBJ whole genome shotgun (WGS) entry which is preliminary data.</text>
</comment>
<reference evidence="1 2" key="1">
    <citation type="submission" date="2019-03" db="EMBL/GenBank/DDBJ databases">
        <title>Genomic Encyclopedia of Archaeal and Bacterial Type Strains, Phase II (KMG-II): from individual species to whole genera.</title>
        <authorList>
            <person name="Goeker M."/>
        </authorList>
    </citation>
    <scope>NUCLEOTIDE SEQUENCE [LARGE SCALE GENOMIC DNA]</scope>
    <source>
        <strain evidence="1 2">DSM 45499</strain>
    </source>
</reference>
<accession>A0A4R7VBC3</accession>
<dbReference type="RefSeq" id="WP_133905978.1">
    <property type="nucleotide sequence ID" value="NZ_SOCP01000011.1"/>
</dbReference>
<organism evidence="1 2">
    <name type="scientific">Actinophytocola oryzae</name>
    <dbReference type="NCBI Taxonomy" id="502181"/>
    <lineage>
        <taxon>Bacteria</taxon>
        <taxon>Bacillati</taxon>
        <taxon>Actinomycetota</taxon>
        <taxon>Actinomycetes</taxon>
        <taxon>Pseudonocardiales</taxon>
        <taxon>Pseudonocardiaceae</taxon>
    </lineage>
</organism>
<dbReference type="Proteomes" id="UP000294927">
    <property type="component" value="Unassembled WGS sequence"/>
</dbReference>
<proteinExistence type="predicted"/>
<name>A0A4R7VBC3_9PSEU</name>
<evidence type="ECO:0000313" key="1">
    <source>
        <dbReference type="EMBL" id="TDV46340.1"/>
    </source>
</evidence>